<keyword evidence="1" id="KW-0732">Signal</keyword>
<name>A0A5S6QXJ0_TRIMR</name>
<dbReference type="Proteomes" id="UP000046395">
    <property type="component" value="Unassembled WGS sequence"/>
</dbReference>
<dbReference type="WBParaSite" id="TMUE_3000012111.1">
    <property type="protein sequence ID" value="TMUE_3000012111.1"/>
    <property type="gene ID" value="WBGene00292212"/>
</dbReference>
<proteinExistence type="predicted"/>
<feature type="signal peptide" evidence="1">
    <location>
        <begin position="1"/>
        <end position="33"/>
    </location>
</feature>
<evidence type="ECO:0000313" key="3">
    <source>
        <dbReference type="WBParaSite" id="TMUE_3000012111.1"/>
    </source>
</evidence>
<dbReference type="AlphaFoldDB" id="A0A5S6QXJ0"/>
<evidence type="ECO:0000256" key="1">
    <source>
        <dbReference type="SAM" id="SignalP"/>
    </source>
</evidence>
<keyword evidence="2" id="KW-1185">Reference proteome</keyword>
<organism evidence="2 3">
    <name type="scientific">Trichuris muris</name>
    <name type="common">Mouse whipworm</name>
    <dbReference type="NCBI Taxonomy" id="70415"/>
    <lineage>
        <taxon>Eukaryota</taxon>
        <taxon>Metazoa</taxon>
        <taxon>Ecdysozoa</taxon>
        <taxon>Nematoda</taxon>
        <taxon>Enoplea</taxon>
        <taxon>Dorylaimia</taxon>
        <taxon>Trichinellida</taxon>
        <taxon>Trichuridae</taxon>
        <taxon>Trichuris</taxon>
    </lineage>
</organism>
<sequence length="76" mass="8667">MCSLLKGSAMRAFAIFSLSLFLVLLANYGFANGAYEQTEGQMWLAPSSASWQSESAMERNQYPLLRRSKPKKHRRH</sequence>
<protein>
    <submittedName>
        <fullName evidence="3">Secreted protein</fullName>
    </submittedName>
</protein>
<evidence type="ECO:0000313" key="2">
    <source>
        <dbReference type="Proteomes" id="UP000046395"/>
    </source>
</evidence>
<reference evidence="3" key="1">
    <citation type="submission" date="2019-12" db="UniProtKB">
        <authorList>
            <consortium name="WormBaseParasite"/>
        </authorList>
    </citation>
    <scope>IDENTIFICATION</scope>
</reference>
<accession>A0A5S6QXJ0</accession>
<feature type="chain" id="PRO_5024421568" evidence="1">
    <location>
        <begin position="34"/>
        <end position="76"/>
    </location>
</feature>